<dbReference type="SUPFAM" id="SSF48371">
    <property type="entry name" value="ARM repeat"/>
    <property type="match status" value="1"/>
</dbReference>
<dbReference type="PANTHER" id="PTHR15430">
    <property type="entry name" value="GLOMULIN"/>
    <property type="match status" value="1"/>
</dbReference>
<dbReference type="AlphaFoldDB" id="A0A5J5A4Z7"/>
<dbReference type="Pfam" id="PF08568">
    <property type="entry name" value="Kinetochor_Ybp2"/>
    <property type="match status" value="2"/>
</dbReference>
<dbReference type="GO" id="GO:0005737">
    <property type="term" value="C:cytoplasm"/>
    <property type="evidence" value="ECO:0007669"/>
    <property type="project" value="TreeGrafter"/>
</dbReference>
<organism evidence="1 2">
    <name type="scientific">Nyssa sinensis</name>
    <dbReference type="NCBI Taxonomy" id="561372"/>
    <lineage>
        <taxon>Eukaryota</taxon>
        <taxon>Viridiplantae</taxon>
        <taxon>Streptophyta</taxon>
        <taxon>Embryophyta</taxon>
        <taxon>Tracheophyta</taxon>
        <taxon>Spermatophyta</taxon>
        <taxon>Magnoliopsida</taxon>
        <taxon>eudicotyledons</taxon>
        <taxon>Gunneridae</taxon>
        <taxon>Pentapetalae</taxon>
        <taxon>asterids</taxon>
        <taxon>Cornales</taxon>
        <taxon>Nyssaceae</taxon>
        <taxon>Nyssa</taxon>
    </lineage>
</organism>
<protein>
    <recommendedName>
        <fullName evidence="3">Aberrant root formation protein 4</fullName>
    </recommendedName>
</protein>
<dbReference type="InterPro" id="IPR016024">
    <property type="entry name" value="ARM-type_fold"/>
</dbReference>
<evidence type="ECO:0000313" key="1">
    <source>
        <dbReference type="EMBL" id="KAA8525540.1"/>
    </source>
</evidence>
<accession>A0A5J5A4Z7</accession>
<gene>
    <name evidence="1" type="ORF">F0562_007407</name>
</gene>
<name>A0A5J5A4Z7_9ASTE</name>
<proteinExistence type="predicted"/>
<dbReference type="OrthoDB" id="619536at2759"/>
<sequence>MSVEGLDALNLSEDLRESSSRHPLVLHLQQSLISCSKSIKAGDFTQSEKSISELGEFLNSVSDAVVSEPDNESSESEAFEVLTEIHRYITSPSLDQAVIDGLSFELPKAVARFACASPRCAEIAESVIERLIESCSPRDMLTILCEALDSPNTIFNTSDYFAPLLSGLMKVFVSIQRRHFELVKEAVPVILNVLKAVSLESDDGDTDSKDLFERSVGIANSIQAVCSKLEGKVNKKLRALLGAFVLQITAIISISMRDKVSSCLPLVLQLSHFLQYCNLSYLGLITGYDVDTITTTVLGDDNDDYMSCFSYAKYGASLAVIWGHMSNEVAQAAEQDLAVVKDVLRSNQTKRWQAVGMLKYIFSCVMLPWEFKKHAINFLLCIVDGNVPHQCNNGHIDCSVYMPSLFAALQAVEMVIMYAPEAVLRKSAFDALKRVLADIPSSFRFDILIALVKNSDSSSMIAILLDCVKEEMRRENCQKYSIGNDEVLQAENKACQSVLFWSSGVLELVELVLRPTKGGPPSLPEYGDAVLSALNLYRFVLISESTGKTNYTGVLSQNNLQKAYNEWLLPLRTLVTGIVAENQKDYDHLTFDTVCALNPIELVLYRCIELVEEKLKHSS</sequence>
<dbReference type="GO" id="GO:0055105">
    <property type="term" value="F:ubiquitin-protein transferase inhibitor activity"/>
    <property type="evidence" value="ECO:0007669"/>
    <property type="project" value="TreeGrafter"/>
</dbReference>
<dbReference type="InterPro" id="IPR013877">
    <property type="entry name" value="YAP-bd/ALF4/Glomulin"/>
</dbReference>
<dbReference type="EMBL" id="CM018046">
    <property type="protein sequence ID" value="KAA8525540.1"/>
    <property type="molecule type" value="Genomic_DNA"/>
</dbReference>
<dbReference type="Proteomes" id="UP000325577">
    <property type="component" value="Linkage Group LG3"/>
</dbReference>
<evidence type="ECO:0008006" key="3">
    <source>
        <dbReference type="Google" id="ProtNLM"/>
    </source>
</evidence>
<dbReference type="PANTHER" id="PTHR15430:SF1">
    <property type="entry name" value="GLOMULIN"/>
    <property type="match status" value="1"/>
</dbReference>
<reference evidence="1 2" key="1">
    <citation type="submission" date="2019-09" db="EMBL/GenBank/DDBJ databases">
        <title>A chromosome-level genome assembly of the Chinese tupelo Nyssa sinensis.</title>
        <authorList>
            <person name="Yang X."/>
            <person name="Kang M."/>
            <person name="Yang Y."/>
            <person name="Xiong H."/>
            <person name="Wang M."/>
            <person name="Zhang Z."/>
            <person name="Wang Z."/>
            <person name="Wu H."/>
            <person name="Ma T."/>
            <person name="Liu J."/>
            <person name="Xi Z."/>
        </authorList>
    </citation>
    <scope>NUCLEOTIDE SEQUENCE [LARGE SCALE GENOMIC DNA]</scope>
    <source>
        <strain evidence="1">J267</strain>
        <tissue evidence="1">Leaf</tissue>
    </source>
</reference>
<keyword evidence="2" id="KW-1185">Reference proteome</keyword>
<dbReference type="InterPro" id="IPR019516">
    <property type="entry name" value="Glomulin/ALF4"/>
</dbReference>
<evidence type="ECO:0000313" key="2">
    <source>
        <dbReference type="Proteomes" id="UP000325577"/>
    </source>
</evidence>